<keyword evidence="4 5" id="KW-0472">Membrane</keyword>
<name>X0SVD4_9ZZZZ</name>
<protein>
    <recommendedName>
        <fullName evidence="7">Isoprenylcysteine carboxylmethyltransferase family protein</fullName>
    </recommendedName>
</protein>
<evidence type="ECO:0000313" key="6">
    <source>
        <dbReference type="EMBL" id="GAF67770.1"/>
    </source>
</evidence>
<dbReference type="PANTHER" id="PTHR43847:SF1">
    <property type="entry name" value="BLL3993 PROTEIN"/>
    <property type="match status" value="1"/>
</dbReference>
<evidence type="ECO:0000256" key="2">
    <source>
        <dbReference type="ARBA" id="ARBA00022692"/>
    </source>
</evidence>
<dbReference type="GO" id="GO:0012505">
    <property type="term" value="C:endomembrane system"/>
    <property type="evidence" value="ECO:0007669"/>
    <property type="project" value="UniProtKB-SubCell"/>
</dbReference>
<reference evidence="6" key="1">
    <citation type="journal article" date="2014" name="Front. Microbiol.">
        <title>High frequency of phylogenetically diverse reductive dehalogenase-homologous genes in deep subseafloor sedimentary metagenomes.</title>
        <authorList>
            <person name="Kawai M."/>
            <person name="Futagami T."/>
            <person name="Toyoda A."/>
            <person name="Takaki Y."/>
            <person name="Nishi S."/>
            <person name="Hori S."/>
            <person name="Arai W."/>
            <person name="Tsubouchi T."/>
            <person name="Morono Y."/>
            <person name="Uchiyama I."/>
            <person name="Ito T."/>
            <person name="Fujiyama A."/>
            <person name="Inagaki F."/>
            <person name="Takami H."/>
        </authorList>
    </citation>
    <scope>NUCLEOTIDE SEQUENCE</scope>
    <source>
        <strain evidence="6">Expedition CK06-06</strain>
    </source>
</reference>
<feature type="transmembrane region" description="Helical" evidence="5">
    <location>
        <begin position="93"/>
        <end position="111"/>
    </location>
</feature>
<dbReference type="Pfam" id="PF04191">
    <property type="entry name" value="PEMT"/>
    <property type="match status" value="1"/>
</dbReference>
<dbReference type="EMBL" id="BARS01007620">
    <property type="protein sequence ID" value="GAF67770.1"/>
    <property type="molecule type" value="Genomic_DNA"/>
</dbReference>
<evidence type="ECO:0008006" key="7">
    <source>
        <dbReference type="Google" id="ProtNLM"/>
    </source>
</evidence>
<dbReference type="PANTHER" id="PTHR43847">
    <property type="entry name" value="BLL3993 PROTEIN"/>
    <property type="match status" value="1"/>
</dbReference>
<evidence type="ECO:0000256" key="4">
    <source>
        <dbReference type="ARBA" id="ARBA00023136"/>
    </source>
</evidence>
<proteinExistence type="predicted"/>
<keyword evidence="2 5" id="KW-0812">Transmembrane</keyword>
<dbReference type="InterPro" id="IPR007318">
    <property type="entry name" value="Phopholipid_MeTrfase"/>
</dbReference>
<accession>X0SVD4</accession>
<organism evidence="6">
    <name type="scientific">marine sediment metagenome</name>
    <dbReference type="NCBI Taxonomy" id="412755"/>
    <lineage>
        <taxon>unclassified sequences</taxon>
        <taxon>metagenomes</taxon>
        <taxon>ecological metagenomes</taxon>
    </lineage>
</organism>
<dbReference type="InterPro" id="IPR052527">
    <property type="entry name" value="Metal_cation-efflux_comp"/>
</dbReference>
<keyword evidence="3 5" id="KW-1133">Transmembrane helix</keyword>
<evidence type="ECO:0000256" key="1">
    <source>
        <dbReference type="ARBA" id="ARBA00004127"/>
    </source>
</evidence>
<evidence type="ECO:0000256" key="5">
    <source>
        <dbReference type="SAM" id="Phobius"/>
    </source>
</evidence>
<gene>
    <name evidence="6" type="ORF">S01H1_14633</name>
</gene>
<evidence type="ECO:0000256" key="3">
    <source>
        <dbReference type="ARBA" id="ARBA00022989"/>
    </source>
</evidence>
<comment type="caution">
    <text evidence="6">The sequence shown here is derived from an EMBL/GenBank/DDBJ whole genome shotgun (WGS) entry which is preliminary data.</text>
</comment>
<comment type="subcellular location">
    <subcellularLocation>
        <location evidence="1">Endomembrane system</location>
        <topology evidence="1">Multi-pass membrane protein</topology>
    </subcellularLocation>
</comment>
<sequence length="143" mass="15851">MLGAVTLWLLLAHEFSGQPSSAELGYGAVGLALAVAAVVLMVWSTWSFPSVSTGHYVLPDQKIISTGPYALVRHPLYVTAFLVWFSLALAFSNLVVLLITLLYVIPSYLIYMRAEEEMLLRHLGDAYATYRSRVGMLFPRIRG</sequence>
<dbReference type="Gene3D" id="1.20.120.1630">
    <property type="match status" value="1"/>
</dbReference>
<dbReference type="AlphaFoldDB" id="X0SVD4"/>
<feature type="transmembrane region" description="Helical" evidence="5">
    <location>
        <begin position="27"/>
        <end position="48"/>
    </location>
</feature>